<proteinExistence type="predicted"/>
<sequence length="560" mass="64190">MSTDKRPELPTELWLHIAEMLEPKERHKLIGLNRLFFEIAMNERYRNLSLVSPDGANLVETMERLLNPDVAKRVRTLTIWPEEVCRAIYPERDEPPAFKRVPIPKKPDTIWRRVKRRVSKKDTSPEPEYTVIQLPDLPRPPARRRMLKQALKGLTNLEELYIKRRVRLNHAWQPMPPPEQMIMFLPTCMQEYIWPVVRKSIRKLTLDVDSLFFEDIIPGQDMFPRNVRHFVLRLWSSARENFKVSDEVVPFVRQLSEKNRNLEKLSLEGDCQVIWSALGTIPNLRDLELHIPAQLIVQGPTQDTDLHQLLSRNADTIQHLSIIPVNTPRRWISSDSFDPSAEPQWSQVGATSQATLPNLKSLKFKFPWRGQESETLEWRAALDYFVHLGKSATSLTIQDSLSATGLESTLRAFNRIRQEPLRELHVDVTVLRPDVVEIIVKICPNLVKLNIVYGTLCPDDEPVSWTLNPALIEAVSAKFIQQVKDRGCHPCPSLTDISLMTYAFGKGLKYHLPLMETYAGVLPSIVSFAGIRNPTEDALGHLEPKMAFLAAGSGRNSAWS</sequence>
<dbReference type="InterPro" id="IPR032675">
    <property type="entry name" value="LRR_dom_sf"/>
</dbReference>
<dbReference type="EMBL" id="JANBPK010001281">
    <property type="protein sequence ID" value="KAJ2923783.1"/>
    <property type="molecule type" value="Genomic_DNA"/>
</dbReference>
<evidence type="ECO:0000313" key="1">
    <source>
        <dbReference type="EMBL" id="KAJ2923783.1"/>
    </source>
</evidence>
<accession>A0A9W8MC78</accession>
<dbReference type="Gene3D" id="3.80.10.10">
    <property type="entry name" value="Ribonuclease Inhibitor"/>
    <property type="match status" value="1"/>
</dbReference>
<dbReference type="SUPFAM" id="SSF52047">
    <property type="entry name" value="RNI-like"/>
    <property type="match status" value="1"/>
</dbReference>
<keyword evidence="2" id="KW-1185">Reference proteome</keyword>
<dbReference type="AlphaFoldDB" id="A0A9W8MC78"/>
<dbReference type="Proteomes" id="UP001140091">
    <property type="component" value="Unassembled WGS sequence"/>
</dbReference>
<comment type="caution">
    <text evidence="1">The sequence shown here is derived from an EMBL/GenBank/DDBJ whole genome shotgun (WGS) entry which is preliminary data.</text>
</comment>
<dbReference type="OrthoDB" id="2915292at2759"/>
<feature type="non-terminal residue" evidence="1">
    <location>
        <position position="1"/>
    </location>
</feature>
<evidence type="ECO:0008006" key="3">
    <source>
        <dbReference type="Google" id="ProtNLM"/>
    </source>
</evidence>
<gene>
    <name evidence="1" type="ORF">H1R20_g13311</name>
</gene>
<reference evidence="1" key="1">
    <citation type="submission" date="2022-06" db="EMBL/GenBank/DDBJ databases">
        <title>Genome Sequence of Candolleomyces eurysporus.</title>
        <authorList>
            <person name="Buettner E."/>
        </authorList>
    </citation>
    <scope>NUCLEOTIDE SEQUENCE</scope>
    <source>
        <strain evidence="1">VTCC 930004</strain>
    </source>
</reference>
<name>A0A9W8MC78_9AGAR</name>
<organism evidence="1 2">
    <name type="scientific">Candolleomyces eurysporus</name>
    <dbReference type="NCBI Taxonomy" id="2828524"/>
    <lineage>
        <taxon>Eukaryota</taxon>
        <taxon>Fungi</taxon>
        <taxon>Dikarya</taxon>
        <taxon>Basidiomycota</taxon>
        <taxon>Agaricomycotina</taxon>
        <taxon>Agaricomycetes</taxon>
        <taxon>Agaricomycetidae</taxon>
        <taxon>Agaricales</taxon>
        <taxon>Agaricineae</taxon>
        <taxon>Psathyrellaceae</taxon>
        <taxon>Candolleomyces</taxon>
    </lineage>
</organism>
<evidence type="ECO:0000313" key="2">
    <source>
        <dbReference type="Proteomes" id="UP001140091"/>
    </source>
</evidence>
<protein>
    <recommendedName>
        <fullName evidence="3">F-box domain-containing protein</fullName>
    </recommendedName>
</protein>